<evidence type="ECO:0000256" key="1">
    <source>
        <dbReference type="SAM" id="MobiDB-lite"/>
    </source>
</evidence>
<sequence length="112" mass="12521">MLPIGGVRRKRGEHSGNLLAGRFLFTMVEASRAGVGRRPVSPPWGRKRRLACSVRDGKRKPRQGGGWTRGCRPPRGAARPRFRFRGTKATPWCVRRIACPSLILARPAEAHR</sequence>
<gene>
    <name evidence="2" type="ORF">BU26DRAFT_77895</name>
</gene>
<dbReference type="Proteomes" id="UP000800094">
    <property type="component" value="Unassembled WGS sequence"/>
</dbReference>
<name>A0A6A6I4F0_9PLEO</name>
<proteinExistence type="predicted"/>
<dbReference type="GeneID" id="54589666"/>
<keyword evidence="3" id="KW-1185">Reference proteome</keyword>
<dbReference type="AlphaFoldDB" id="A0A6A6I4F0"/>
<accession>A0A6A6I4F0</accession>
<dbReference type="RefSeq" id="XP_033680180.1">
    <property type="nucleotide sequence ID" value="XM_033836336.1"/>
</dbReference>
<protein>
    <submittedName>
        <fullName evidence="2">Uncharacterized protein</fullName>
    </submittedName>
</protein>
<feature type="region of interest" description="Disordered" evidence="1">
    <location>
        <begin position="52"/>
        <end position="80"/>
    </location>
</feature>
<evidence type="ECO:0000313" key="3">
    <source>
        <dbReference type="Proteomes" id="UP000800094"/>
    </source>
</evidence>
<evidence type="ECO:0000313" key="2">
    <source>
        <dbReference type="EMBL" id="KAF2245176.1"/>
    </source>
</evidence>
<dbReference type="EMBL" id="ML987201">
    <property type="protein sequence ID" value="KAF2245176.1"/>
    <property type="molecule type" value="Genomic_DNA"/>
</dbReference>
<reference evidence="2" key="1">
    <citation type="journal article" date="2020" name="Stud. Mycol.">
        <title>101 Dothideomycetes genomes: a test case for predicting lifestyles and emergence of pathogens.</title>
        <authorList>
            <person name="Haridas S."/>
            <person name="Albert R."/>
            <person name="Binder M."/>
            <person name="Bloem J."/>
            <person name="Labutti K."/>
            <person name="Salamov A."/>
            <person name="Andreopoulos B."/>
            <person name="Baker S."/>
            <person name="Barry K."/>
            <person name="Bills G."/>
            <person name="Bluhm B."/>
            <person name="Cannon C."/>
            <person name="Castanera R."/>
            <person name="Culley D."/>
            <person name="Daum C."/>
            <person name="Ezra D."/>
            <person name="Gonzalez J."/>
            <person name="Henrissat B."/>
            <person name="Kuo A."/>
            <person name="Liang C."/>
            <person name="Lipzen A."/>
            <person name="Lutzoni F."/>
            <person name="Magnuson J."/>
            <person name="Mondo S."/>
            <person name="Nolan M."/>
            <person name="Ohm R."/>
            <person name="Pangilinan J."/>
            <person name="Park H.-J."/>
            <person name="Ramirez L."/>
            <person name="Alfaro M."/>
            <person name="Sun H."/>
            <person name="Tritt A."/>
            <person name="Yoshinaga Y."/>
            <person name="Zwiers L.-H."/>
            <person name="Turgeon B."/>
            <person name="Goodwin S."/>
            <person name="Spatafora J."/>
            <person name="Crous P."/>
            <person name="Grigoriev I."/>
        </authorList>
    </citation>
    <scope>NUCLEOTIDE SEQUENCE</scope>
    <source>
        <strain evidence="2">CBS 122368</strain>
    </source>
</reference>
<organism evidence="2 3">
    <name type="scientific">Trematosphaeria pertusa</name>
    <dbReference type="NCBI Taxonomy" id="390896"/>
    <lineage>
        <taxon>Eukaryota</taxon>
        <taxon>Fungi</taxon>
        <taxon>Dikarya</taxon>
        <taxon>Ascomycota</taxon>
        <taxon>Pezizomycotina</taxon>
        <taxon>Dothideomycetes</taxon>
        <taxon>Pleosporomycetidae</taxon>
        <taxon>Pleosporales</taxon>
        <taxon>Massarineae</taxon>
        <taxon>Trematosphaeriaceae</taxon>
        <taxon>Trematosphaeria</taxon>
    </lineage>
</organism>